<reference evidence="2" key="2">
    <citation type="submission" date="2017-11" db="EMBL/GenBank/DDBJ databases">
        <title>Coralsnake Venomics: Analyses of Venom Gland Transcriptomes and Proteomes of Six Brazilian Taxa.</title>
        <authorList>
            <person name="Aird S.D."/>
            <person name="Jorge da Silva N."/>
            <person name="Qiu L."/>
            <person name="Villar-Briones A."/>
            <person name="Aparecida-Saddi V."/>
            <person name="Campos-Telles M.P."/>
            <person name="Grau M."/>
            <person name="Mikheyev A.S."/>
        </authorList>
    </citation>
    <scope>NUCLEOTIDE SEQUENCE</scope>
    <source>
        <tissue evidence="2">Venom_gland</tissue>
    </source>
</reference>
<evidence type="ECO:0000313" key="2">
    <source>
        <dbReference type="EMBL" id="LAA35833.1"/>
    </source>
</evidence>
<feature type="region of interest" description="Disordered" evidence="1">
    <location>
        <begin position="50"/>
        <end position="91"/>
    </location>
</feature>
<dbReference type="AlphaFoldDB" id="A0A2D4EL09"/>
<sequence length="138" mass="15967">MDSTWKSIYNDLAIMMQIVENQLKKLSEEKEKRGTLIKKMEYRNIPVRRILKKTPSTKDKKRGSVRTVKRKQSTKSKKKGGPWVNGENIEKEKKIMESRGEKLEGGRLGEEGDRKWLQGGQFLNINALVLFLAFKDNG</sequence>
<accession>A0A2D4EL09</accession>
<proteinExistence type="predicted"/>
<protein>
    <submittedName>
        <fullName evidence="2">Uncharacterized protein</fullName>
    </submittedName>
</protein>
<feature type="compositionally biased region" description="Basic residues" evidence="1">
    <location>
        <begin position="59"/>
        <end position="80"/>
    </location>
</feature>
<organism evidence="2">
    <name type="scientific">Micrurus corallinus</name>
    <name type="common">Brazilian coral snake</name>
    <dbReference type="NCBI Taxonomy" id="54390"/>
    <lineage>
        <taxon>Eukaryota</taxon>
        <taxon>Metazoa</taxon>
        <taxon>Chordata</taxon>
        <taxon>Craniata</taxon>
        <taxon>Vertebrata</taxon>
        <taxon>Euteleostomi</taxon>
        <taxon>Lepidosauria</taxon>
        <taxon>Squamata</taxon>
        <taxon>Bifurcata</taxon>
        <taxon>Unidentata</taxon>
        <taxon>Episquamata</taxon>
        <taxon>Toxicofera</taxon>
        <taxon>Serpentes</taxon>
        <taxon>Colubroidea</taxon>
        <taxon>Elapidae</taxon>
        <taxon>Elapinae</taxon>
        <taxon>Micrurus</taxon>
    </lineage>
</organism>
<evidence type="ECO:0000256" key="1">
    <source>
        <dbReference type="SAM" id="MobiDB-lite"/>
    </source>
</evidence>
<dbReference type="EMBL" id="IACJ01007454">
    <property type="protein sequence ID" value="LAA35833.1"/>
    <property type="molecule type" value="Transcribed_RNA"/>
</dbReference>
<name>A0A2D4EL09_MICCO</name>
<reference evidence="2" key="1">
    <citation type="submission" date="2017-07" db="EMBL/GenBank/DDBJ databases">
        <authorList>
            <person name="Mikheyev A."/>
            <person name="Grau M."/>
        </authorList>
    </citation>
    <scope>NUCLEOTIDE SEQUENCE</scope>
    <source>
        <tissue evidence="2">Venom_gland</tissue>
    </source>
</reference>